<evidence type="ECO:0000313" key="2">
    <source>
        <dbReference type="EMBL" id="CAB3406415.1"/>
    </source>
</evidence>
<sequence length="230" mass="26759">MDHQKLLCRTYRVRDTFDTLCCCEYPFCNQHIQAVANSSLYDYIPLNTDAVGTCVEGTYRFNRMTVWNFTDDVLPFPVCSLRINVENIQDPRSQRVHSVISIDLEMGCGFDMGPDDLLIYTSNDTVEYCCRGHRCNQKLFLNFGLELLINSMFADHEYEYRQRFTHEFRKHSVLMSETESYYEEFTISAMISILVAFTITGIVFLIIAFRIFEPKSIVAVPESDEDEGLY</sequence>
<evidence type="ECO:0000256" key="1">
    <source>
        <dbReference type="SAM" id="Phobius"/>
    </source>
</evidence>
<proteinExistence type="predicted"/>
<keyword evidence="1" id="KW-0472">Membrane</keyword>
<keyword evidence="3" id="KW-1185">Reference proteome</keyword>
<reference evidence="2 3" key="1">
    <citation type="submission" date="2020-04" db="EMBL/GenBank/DDBJ databases">
        <authorList>
            <person name="Laetsch R D."/>
            <person name="Stevens L."/>
            <person name="Kumar S."/>
            <person name="Blaxter L. M."/>
        </authorList>
    </citation>
    <scope>NUCLEOTIDE SEQUENCE [LARGE SCALE GENOMIC DNA]</scope>
</reference>
<gene>
    <name evidence="2" type="ORF">CBOVIS_LOCUS8490</name>
</gene>
<keyword evidence="1" id="KW-1133">Transmembrane helix</keyword>
<accession>A0A8S1F0U8</accession>
<dbReference type="AlphaFoldDB" id="A0A8S1F0U8"/>
<feature type="transmembrane region" description="Helical" evidence="1">
    <location>
        <begin position="185"/>
        <end position="209"/>
    </location>
</feature>
<dbReference type="Proteomes" id="UP000494206">
    <property type="component" value="Unassembled WGS sequence"/>
</dbReference>
<comment type="caution">
    <text evidence="2">The sequence shown here is derived from an EMBL/GenBank/DDBJ whole genome shotgun (WGS) entry which is preliminary data.</text>
</comment>
<protein>
    <submittedName>
        <fullName evidence="2">Uncharacterized protein</fullName>
    </submittedName>
</protein>
<keyword evidence="1" id="KW-0812">Transmembrane</keyword>
<dbReference type="EMBL" id="CADEPM010000005">
    <property type="protein sequence ID" value="CAB3406415.1"/>
    <property type="molecule type" value="Genomic_DNA"/>
</dbReference>
<organism evidence="2 3">
    <name type="scientific">Caenorhabditis bovis</name>
    <dbReference type="NCBI Taxonomy" id="2654633"/>
    <lineage>
        <taxon>Eukaryota</taxon>
        <taxon>Metazoa</taxon>
        <taxon>Ecdysozoa</taxon>
        <taxon>Nematoda</taxon>
        <taxon>Chromadorea</taxon>
        <taxon>Rhabditida</taxon>
        <taxon>Rhabditina</taxon>
        <taxon>Rhabditomorpha</taxon>
        <taxon>Rhabditoidea</taxon>
        <taxon>Rhabditidae</taxon>
        <taxon>Peloderinae</taxon>
        <taxon>Caenorhabditis</taxon>
    </lineage>
</organism>
<evidence type="ECO:0000313" key="3">
    <source>
        <dbReference type="Proteomes" id="UP000494206"/>
    </source>
</evidence>
<name>A0A8S1F0U8_9PELO</name>